<dbReference type="AlphaFoldDB" id="V8QWM3"/>
<sequence length="205" mass="22722">MLNEIKPHTALAGMNEGDHAFTYGSAQTVQLTERPLVALLNVRGSPDDAAFVSIIRNTTGITLPICPNTTAESDTHCALWLAPDEWLLRAKRLAPDDLASRLEHALSGIFSAITDQSSAYCVLHLRGPKTRELLAKGCPLDLHPRVFGAGRCAQSHYFKTTFLLRCLDSTEGGTWEFIVRRSFADYAVRMLMDGMWEYSLDAIRP</sequence>
<proteinExistence type="predicted"/>
<accession>V8QWM3</accession>
<dbReference type="Gene3D" id="3.30.70.1520">
    <property type="entry name" value="Heterotetrameric sarcosine oxidase"/>
    <property type="match status" value="1"/>
</dbReference>
<dbReference type="eggNOG" id="COG4583">
    <property type="taxonomic scope" value="Bacteria"/>
</dbReference>
<dbReference type="Gene3D" id="3.30.1360.120">
    <property type="entry name" value="Probable tRNA modification gtpase trme, domain 1"/>
    <property type="match status" value="1"/>
</dbReference>
<dbReference type="InterPro" id="IPR027266">
    <property type="entry name" value="TrmE/GcvT-like"/>
</dbReference>
<dbReference type="PATRIC" id="fig|1424334.3.peg.70"/>
<protein>
    <submittedName>
        <fullName evidence="1">Sarcosine oxidase subunit gamma</fullName>
    </submittedName>
</protein>
<name>V8QWM3_9BURK</name>
<evidence type="ECO:0000313" key="1">
    <source>
        <dbReference type="EMBL" id="ETF03710.1"/>
    </source>
</evidence>
<reference evidence="1 2" key="1">
    <citation type="journal article" date="2014" name="Genome Announc.">
        <title>Draft Genome Sequence of Advenella kashmirensis Strain W13003, a Polycyclic Aromatic Hydrocarbon-Degrading Bacterium.</title>
        <authorList>
            <person name="Wang X."/>
            <person name="Jin D."/>
            <person name="Zhou L."/>
            <person name="Wu L."/>
            <person name="An W."/>
            <person name="Zhao L."/>
        </authorList>
    </citation>
    <scope>NUCLEOTIDE SEQUENCE [LARGE SCALE GENOMIC DNA]</scope>
    <source>
        <strain evidence="1 2">W13003</strain>
    </source>
</reference>
<keyword evidence="2" id="KW-1185">Reference proteome</keyword>
<dbReference type="SUPFAM" id="SSF103025">
    <property type="entry name" value="Folate-binding domain"/>
    <property type="match status" value="1"/>
</dbReference>
<dbReference type="EMBL" id="AYXT01000001">
    <property type="protein sequence ID" value="ETF03710.1"/>
    <property type="molecule type" value="Genomic_DNA"/>
</dbReference>
<evidence type="ECO:0000313" key="2">
    <source>
        <dbReference type="Proteomes" id="UP000018733"/>
    </source>
</evidence>
<dbReference type="Pfam" id="PF04268">
    <property type="entry name" value="SoxG"/>
    <property type="match status" value="1"/>
</dbReference>
<gene>
    <name evidence="1" type="ORF">W822_00345</name>
</gene>
<dbReference type="InterPro" id="IPR007375">
    <property type="entry name" value="SoxG"/>
</dbReference>
<dbReference type="HOGENOM" id="CLU_114076_0_0_4"/>
<dbReference type="RefSeq" id="WP_024003142.1">
    <property type="nucleotide sequence ID" value="NZ_KI650979.1"/>
</dbReference>
<comment type="caution">
    <text evidence="1">The sequence shown here is derived from an EMBL/GenBank/DDBJ whole genome shotgun (WGS) entry which is preliminary data.</text>
</comment>
<organism evidence="1 2">
    <name type="scientific">Advenella kashmirensis W13003</name>
    <dbReference type="NCBI Taxonomy" id="1424334"/>
    <lineage>
        <taxon>Bacteria</taxon>
        <taxon>Pseudomonadati</taxon>
        <taxon>Pseudomonadota</taxon>
        <taxon>Betaproteobacteria</taxon>
        <taxon>Burkholderiales</taxon>
        <taxon>Alcaligenaceae</taxon>
    </lineage>
</organism>
<dbReference type="STRING" id="1424334.W822_00345"/>
<dbReference type="Proteomes" id="UP000018733">
    <property type="component" value="Unassembled WGS sequence"/>
</dbReference>